<dbReference type="Gene3D" id="3.40.50.1820">
    <property type="entry name" value="alpha/beta hydrolase"/>
    <property type="match status" value="1"/>
</dbReference>
<dbReference type="AlphaFoldDB" id="A0A7R9L9J0"/>
<protein>
    <recommendedName>
        <fullName evidence="4">Epoxide hydrolase</fullName>
    </recommendedName>
</protein>
<dbReference type="SUPFAM" id="SSF53474">
    <property type="entry name" value="alpha/beta-Hydrolases"/>
    <property type="match status" value="1"/>
</dbReference>
<accession>A0A7R9L9J0</accession>
<dbReference type="PANTHER" id="PTHR43329">
    <property type="entry name" value="EPOXIDE HYDROLASE"/>
    <property type="match status" value="1"/>
</dbReference>
<dbReference type="Proteomes" id="UP000728032">
    <property type="component" value="Unassembled WGS sequence"/>
</dbReference>
<organism evidence="2">
    <name type="scientific">Oppiella nova</name>
    <dbReference type="NCBI Taxonomy" id="334625"/>
    <lineage>
        <taxon>Eukaryota</taxon>
        <taxon>Metazoa</taxon>
        <taxon>Ecdysozoa</taxon>
        <taxon>Arthropoda</taxon>
        <taxon>Chelicerata</taxon>
        <taxon>Arachnida</taxon>
        <taxon>Acari</taxon>
        <taxon>Acariformes</taxon>
        <taxon>Sarcoptiformes</taxon>
        <taxon>Oribatida</taxon>
        <taxon>Brachypylina</taxon>
        <taxon>Oppioidea</taxon>
        <taxon>Oppiidae</taxon>
        <taxon>Oppiella</taxon>
    </lineage>
</organism>
<keyword evidence="3" id="KW-1185">Reference proteome</keyword>
<evidence type="ECO:0008006" key="4">
    <source>
        <dbReference type="Google" id="ProtNLM"/>
    </source>
</evidence>
<keyword evidence="1" id="KW-1133">Transmembrane helix</keyword>
<proteinExistence type="predicted"/>
<gene>
    <name evidence="2" type="ORF">ONB1V03_LOCUS801</name>
</gene>
<evidence type="ECO:0000256" key="1">
    <source>
        <dbReference type="SAM" id="Phobius"/>
    </source>
</evidence>
<dbReference type="OrthoDB" id="408373at2759"/>
<name>A0A7R9L9J0_9ACAR</name>
<sequence length="141" mass="16657">MSSKSNSPAFDEKVPLVARVVVNLLAVFYGFLVSCYLTISIIKNRSSFFQKKRRDVPPDCLKDPAQGFWCHKKRRDVPPDCLKDPALGTHHFIQLKDIKMHYVSKGDENKQLMLFIHGFPEFWYSWRHQMKEFDDFQWEST</sequence>
<keyword evidence="1" id="KW-0472">Membrane</keyword>
<feature type="transmembrane region" description="Helical" evidence="1">
    <location>
        <begin position="20"/>
        <end position="42"/>
    </location>
</feature>
<evidence type="ECO:0000313" key="2">
    <source>
        <dbReference type="EMBL" id="CAD7637415.1"/>
    </source>
</evidence>
<keyword evidence="1" id="KW-0812">Transmembrane</keyword>
<dbReference type="EMBL" id="CAJPVJ010000085">
    <property type="protein sequence ID" value="CAG2160480.1"/>
    <property type="molecule type" value="Genomic_DNA"/>
</dbReference>
<reference evidence="2" key="1">
    <citation type="submission" date="2020-11" db="EMBL/GenBank/DDBJ databases">
        <authorList>
            <person name="Tran Van P."/>
        </authorList>
    </citation>
    <scope>NUCLEOTIDE SEQUENCE</scope>
</reference>
<dbReference type="InterPro" id="IPR029058">
    <property type="entry name" value="AB_hydrolase_fold"/>
</dbReference>
<evidence type="ECO:0000313" key="3">
    <source>
        <dbReference type="Proteomes" id="UP000728032"/>
    </source>
</evidence>
<dbReference type="EMBL" id="OC914910">
    <property type="protein sequence ID" value="CAD7637415.1"/>
    <property type="molecule type" value="Genomic_DNA"/>
</dbReference>
<dbReference type="PROSITE" id="PS51257">
    <property type="entry name" value="PROKAR_LIPOPROTEIN"/>
    <property type="match status" value="1"/>
</dbReference>